<dbReference type="Proteomes" id="UP000507470">
    <property type="component" value="Unassembled WGS sequence"/>
</dbReference>
<sequence length="183" mass="20470">MECLDFSNNQMQSIPNIKDNGMILNKALSVGIIDIRRNNITFLTKEVLDSFSSNKFVMVDIRENPFRCDCGTIEVSGSHVMFPITRTKTKIMTREKDVDSVLQSSIPILETAETGKTFRSCLHHGDFEIVTAVIVITMNVDVFSITVTAVVVKTMNVDVFIITVTDVIVKTMNVDVFLLTTVK</sequence>
<gene>
    <name evidence="1" type="ORF">MCOR_47770</name>
</gene>
<evidence type="ECO:0008006" key="3">
    <source>
        <dbReference type="Google" id="ProtNLM"/>
    </source>
</evidence>
<evidence type="ECO:0000313" key="2">
    <source>
        <dbReference type="Proteomes" id="UP000507470"/>
    </source>
</evidence>
<organism evidence="1 2">
    <name type="scientific">Mytilus coruscus</name>
    <name type="common">Sea mussel</name>
    <dbReference type="NCBI Taxonomy" id="42192"/>
    <lineage>
        <taxon>Eukaryota</taxon>
        <taxon>Metazoa</taxon>
        <taxon>Spiralia</taxon>
        <taxon>Lophotrochozoa</taxon>
        <taxon>Mollusca</taxon>
        <taxon>Bivalvia</taxon>
        <taxon>Autobranchia</taxon>
        <taxon>Pteriomorphia</taxon>
        <taxon>Mytilida</taxon>
        <taxon>Mytiloidea</taxon>
        <taxon>Mytilidae</taxon>
        <taxon>Mytilinae</taxon>
        <taxon>Mytilus</taxon>
    </lineage>
</organism>
<dbReference type="Gene3D" id="3.80.10.10">
    <property type="entry name" value="Ribonuclease Inhibitor"/>
    <property type="match status" value="1"/>
</dbReference>
<dbReference type="InterPro" id="IPR032675">
    <property type="entry name" value="LRR_dom_sf"/>
</dbReference>
<reference evidence="1 2" key="1">
    <citation type="submission" date="2020-06" db="EMBL/GenBank/DDBJ databases">
        <authorList>
            <person name="Li R."/>
            <person name="Bekaert M."/>
        </authorList>
    </citation>
    <scope>NUCLEOTIDE SEQUENCE [LARGE SCALE GENOMIC DNA]</scope>
    <source>
        <strain evidence="2">wild</strain>
    </source>
</reference>
<name>A0A6J8E4J8_MYTCO</name>
<proteinExistence type="predicted"/>
<keyword evidence="2" id="KW-1185">Reference proteome</keyword>
<protein>
    <recommendedName>
        <fullName evidence="3">LRRCT domain-containing protein</fullName>
    </recommendedName>
</protein>
<dbReference type="AlphaFoldDB" id="A0A6J8E4J8"/>
<evidence type="ECO:0000313" key="1">
    <source>
        <dbReference type="EMBL" id="CAC5415046.1"/>
    </source>
</evidence>
<dbReference type="EMBL" id="CACVKT020008376">
    <property type="protein sequence ID" value="CAC5415046.1"/>
    <property type="molecule type" value="Genomic_DNA"/>
</dbReference>
<dbReference type="SUPFAM" id="SSF52058">
    <property type="entry name" value="L domain-like"/>
    <property type="match status" value="1"/>
</dbReference>
<dbReference type="OrthoDB" id="1421090at2759"/>
<accession>A0A6J8E4J8</accession>